<evidence type="ECO:0000313" key="10">
    <source>
        <dbReference type="EMBL" id="AAX63384.1"/>
    </source>
</evidence>
<keyword evidence="3 6" id="KW-0720">Serine protease</keyword>
<sequence length="265" mass="28755">MAKFLVLAVALLAVSSCSAFHRIIGGQEATIEQYPSIVQVEFSNLLGTTWSQSCAANILNVLYVLSAAHCFEGTTYSPRLRRIRSGTATRNNGGAINYIEREINHPEYRVAARFDADITVVRLVTPFVYSLQVQQGVIVYQDATIPDGLEVVHAGWGTTVVGDSSTMSPVLLDTIIYTVNNNLCRERYLTLPNPGFVTANMICAGLLDVGGRDACQGDSGGPLYYRNILVGVVSWGHGCANETFPGVSTNVASYTNWIRGYCCLI</sequence>
<dbReference type="InterPro" id="IPR018114">
    <property type="entry name" value="TRYPSIN_HIS"/>
</dbReference>
<dbReference type="PROSITE" id="PS00134">
    <property type="entry name" value="TRYPSIN_HIS"/>
    <property type="match status" value="1"/>
</dbReference>
<dbReference type="InterPro" id="IPR009003">
    <property type="entry name" value="Peptidase_S1_PA"/>
</dbReference>
<keyword evidence="4" id="KW-1015">Disulfide bond</keyword>
<dbReference type="PANTHER" id="PTHR24276">
    <property type="entry name" value="POLYSERASE-RELATED"/>
    <property type="match status" value="1"/>
</dbReference>
<name>Q56IB0_OSTNU</name>
<dbReference type="EMBL" id="AY953068">
    <property type="protein sequence ID" value="AAX63384.1"/>
    <property type="molecule type" value="mRNA"/>
</dbReference>
<dbReference type="PANTHER" id="PTHR24276:SF91">
    <property type="entry name" value="AT26814P-RELATED"/>
    <property type="match status" value="1"/>
</dbReference>
<evidence type="ECO:0000259" key="8">
    <source>
        <dbReference type="PROSITE" id="PS50240"/>
    </source>
</evidence>
<dbReference type="PROSITE" id="PS00135">
    <property type="entry name" value="TRYPSIN_SER"/>
    <property type="match status" value="1"/>
</dbReference>
<evidence type="ECO:0000256" key="2">
    <source>
        <dbReference type="ARBA" id="ARBA00022801"/>
    </source>
</evidence>
<dbReference type="SUPFAM" id="SSF50494">
    <property type="entry name" value="Trypsin-like serine proteases"/>
    <property type="match status" value="1"/>
</dbReference>
<evidence type="ECO:0000313" key="9">
    <source>
        <dbReference type="EMBL" id="AAX62037.1"/>
    </source>
</evidence>
<dbReference type="AlphaFoldDB" id="Q56IB0"/>
<dbReference type="Gene3D" id="2.40.10.10">
    <property type="entry name" value="Trypsin-like serine proteases"/>
    <property type="match status" value="1"/>
</dbReference>
<evidence type="ECO:0000256" key="3">
    <source>
        <dbReference type="ARBA" id="ARBA00022825"/>
    </source>
</evidence>
<protein>
    <submittedName>
        <fullName evidence="10">Trypsin serine protease</fullName>
    </submittedName>
    <submittedName>
        <fullName evidence="9">Trypsin-like serine protease</fullName>
    </submittedName>
</protein>
<keyword evidence="2 6" id="KW-0378">Hydrolase</keyword>
<evidence type="ECO:0000256" key="7">
    <source>
        <dbReference type="SAM" id="SignalP"/>
    </source>
</evidence>
<feature type="signal peptide" evidence="7">
    <location>
        <begin position="1"/>
        <end position="19"/>
    </location>
</feature>
<dbReference type="InterPro" id="IPR033116">
    <property type="entry name" value="TRYPSIN_SER"/>
</dbReference>
<feature type="domain" description="Peptidase S1" evidence="8">
    <location>
        <begin position="23"/>
        <end position="263"/>
    </location>
</feature>
<dbReference type="FunFam" id="2.40.10.10:FF:000002">
    <property type="entry name" value="Transmembrane protease serine"/>
    <property type="match status" value="1"/>
</dbReference>
<accession>Q56IB0</accession>
<dbReference type="PROSITE" id="PS51257">
    <property type="entry name" value="PROKAR_LIPOPROTEIN"/>
    <property type="match status" value="1"/>
</dbReference>
<dbReference type="SMART" id="SM00020">
    <property type="entry name" value="Tryp_SPc"/>
    <property type="match status" value="1"/>
</dbReference>
<dbReference type="GO" id="GO:0004252">
    <property type="term" value="F:serine-type endopeptidase activity"/>
    <property type="evidence" value="ECO:0007669"/>
    <property type="project" value="InterPro"/>
</dbReference>
<feature type="chain" id="PRO_5007704249" evidence="7">
    <location>
        <begin position="20"/>
        <end position="265"/>
    </location>
</feature>
<keyword evidence="1 6" id="KW-0645">Protease</keyword>
<dbReference type="MEROPS" id="S01.112"/>
<reference evidence="10" key="1">
    <citation type="journal article" date="2006" name="Insect Mol. Biol.">
        <title>Sequence variation in trypsin- and chymotrypsin-like cDNAs from the midgut of Ostrinia nubilalis: methods for allelic differentiation of candidate Bacillus thuringiensis resistance genes.</title>
        <authorList>
            <person name="Coates B.S."/>
            <person name="Hellmich R.L."/>
            <person name="Lewis L.C."/>
        </authorList>
    </citation>
    <scope>NUCLEOTIDE SEQUENCE</scope>
</reference>
<dbReference type="CDD" id="cd00190">
    <property type="entry name" value="Tryp_SPc"/>
    <property type="match status" value="1"/>
</dbReference>
<dbReference type="InterPro" id="IPR050430">
    <property type="entry name" value="Peptidase_S1"/>
</dbReference>
<dbReference type="InterPro" id="IPR001254">
    <property type="entry name" value="Trypsin_dom"/>
</dbReference>
<dbReference type="InterPro" id="IPR001314">
    <property type="entry name" value="Peptidase_S1A"/>
</dbReference>
<dbReference type="GO" id="GO:0006508">
    <property type="term" value="P:proteolysis"/>
    <property type="evidence" value="ECO:0007669"/>
    <property type="project" value="UniProtKB-KW"/>
</dbReference>
<dbReference type="InterPro" id="IPR043504">
    <property type="entry name" value="Peptidase_S1_PA_chymotrypsin"/>
</dbReference>
<evidence type="ECO:0000256" key="6">
    <source>
        <dbReference type="RuleBase" id="RU363034"/>
    </source>
</evidence>
<keyword evidence="7" id="KW-0732">Signal</keyword>
<dbReference type="PROSITE" id="PS50240">
    <property type="entry name" value="TRYPSIN_DOM"/>
    <property type="match status" value="1"/>
</dbReference>
<comment type="similarity">
    <text evidence="5">Belongs to the peptidase S1 family. CLIP subfamily.</text>
</comment>
<gene>
    <name evidence="10" type="primary">T2a</name>
    <name evidence="9" type="synonym">T3a</name>
</gene>
<evidence type="ECO:0000256" key="1">
    <source>
        <dbReference type="ARBA" id="ARBA00022670"/>
    </source>
</evidence>
<evidence type="ECO:0000256" key="5">
    <source>
        <dbReference type="ARBA" id="ARBA00024195"/>
    </source>
</evidence>
<organism evidence="10">
    <name type="scientific">Ostrinia nubilalis</name>
    <name type="common">European corn borer</name>
    <name type="synonym">Pyralis nubilalis</name>
    <dbReference type="NCBI Taxonomy" id="29057"/>
    <lineage>
        <taxon>Eukaryota</taxon>
        <taxon>Metazoa</taxon>
        <taxon>Ecdysozoa</taxon>
        <taxon>Arthropoda</taxon>
        <taxon>Hexapoda</taxon>
        <taxon>Insecta</taxon>
        <taxon>Pterygota</taxon>
        <taxon>Neoptera</taxon>
        <taxon>Endopterygota</taxon>
        <taxon>Lepidoptera</taxon>
        <taxon>Glossata</taxon>
        <taxon>Ditrysia</taxon>
        <taxon>Pyraloidea</taxon>
        <taxon>Crambidae</taxon>
        <taxon>Pyraustinae</taxon>
        <taxon>Ostrinia</taxon>
    </lineage>
</organism>
<dbReference type="Pfam" id="PF00089">
    <property type="entry name" value="Trypsin"/>
    <property type="match status" value="1"/>
</dbReference>
<dbReference type="EMBL" id="AY953064">
    <property type="protein sequence ID" value="AAX62037.1"/>
    <property type="molecule type" value="mRNA"/>
</dbReference>
<proteinExistence type="evidence at transcript level"/>
<dbReference type="PRINTS" id="PR00722">
    <property type="entry name" value="CHYMOTRYPSIN"/>
</dbReference>
<evidence type="ECO:0000256" key="4">
    <source>
        <dbReference type="ARBA" id="ARBA00023157"/>
    </source>
</evidence>